<dbReference type="EMBL" id="JADYXP020000015">
    <property type="protein sequence ID" value="KAL0109144.1"/>
    <property type="molecule type" value="Genomic_DNA"/>
</dbReference>
<evidence type="ECO:0000313" key="2">
    <source>
        <dbReference type="EMBL" id="KAL0109144.1"/>
    </source>
</evidence>
<proteinExistence type="predicted"/>
<keyword evidence="1" id="KW-0732">Signal</keyword>
<gene>
    <name evidence="2" type="ORF">PUN28_014320</name>
</gene>
<protein>
    <recommendedName>
        <fullName evidence="4">Secreted protein</fullName>
    </recommendedName>
</protein>
<reference evidence="2 3" key="1">
    <citation type="submission" date="2023-03" db="EMBL/GenBank/DDBJ databases">
        <title>High recombination rates correlate with genetic variation in Cardiocondyla obscurior ants.</title>
        <authorList>
            <person name="Errbii M."/>
        </authorList>
    </citation>
    <scope>NUCLEOTIDE SEQUENCE [LARGE SCALE GENOMIC DNA]</scope>
    <source>
        <strain evidence="2">Alpha-2009</strain>
        <tissue evidence="2">Whole body</tissue>
    </source>
</reference>
<feature type="chain" id="PRO_5043901325" description="Secreted protein" evidence="1">
    <location>
        <begin position="30"/>
        <end position="94"/>
    </location>
</feature>
<evidence type="ECO:0000256" key="1">
    <source>
        <dbReference type="SAM" id="SignalP"/>
    </source>
</evidence>
<feature type="signal peptide" evidence="1">
    <location>
        <begin position="1"/>
        <end position="29"/>
    </location>
</feature>
<organism evidence="2 3">
    <name type="scientific">Cardiocondyla obscurior</name>
    <dbReference type="NCBI Taxonomy" id="286306"/>
    <lineage>
        <taxon>Eukaryota</taxon>
        <taxon>Metazoa</taxon>
        <taxon>Ecdysozoa</taxon>
        <taxon>Arthropoda</taxon>
        <taxon>Hexapoda</taxon>
        <taxon>Insecta</taxon>
        <taxon>Pterygota</taxon>
        <taxon>Neoptera</taxon>
        <taxon>Endopterygota</taxon>
        <taxon>Hymenoptera</taxon>
        <taxon>Apocrita</taxon>
        <taxon>Aculeata</taxon>
        <taxon>Formicoidea</taxon>
        <taxon>Formicidae</taxon>
        <taxon>Myrmicinae</taxon>
        <taxon>Cardiocondyla</taxon>
    </lineage>
</organism>
<comment type="caution">
    <text evidence="2">The sequence shown here is derived from an EMBL/GenBank/DDBJ whole genome shotgun (WGS) entry which is preliminary data.</text>
</comment>
<evidence type="ECO:0008006" key="4">
    <source>
        <dbReference type="Google" id="ProtNLM"/>
    </source>
</evidence>
<evidence type="ECO:0000313" key="3">
    <source>
        <dbReference type="Proteomes" id="UP001430953"/>
    </source>
</evidence>
<dbReference type="Proteomes" id="UP001430953">
    <property type="component" value="Unassembled WGS sequence"/>
</dbReference>
<sequence>MCLLNFHYAIHSLPLALWLQFSSMQLSLCFGVRADGWDGGGERRSPLNRGEAEIRAPPRAVASIPSRLAPQPMPCPASCFFSIVCFLFFFAIDF</sequence>
<accession>A0AAW2F2R8</accession>
<keyword evidence="3" id="KW-1185">Reference proteome</keyword>
<name>A0AAW2F2R8_9HYME</name>
<dbReference type="AlphaFoldDB" id="A0AAW2F2R8"/>